<dbReference type="AlphaFoldDB" id="A0A368R4G4"/>
<name>A0A368R4G4_SETIT</name>
<reference evidence="1" key="2">
    <citation type="submission" date="2015-07" db="EMBL/GenBank/DDBJ databases">
        <authorList>
            <person name="Noorani M."/>
        </authorList>
    </citation>
    <scope>NUCLEOTIDE SEQUENCE</scope>
    <source>
        <strain evidence="1">Yugu1</strain>
    </source>
</reference>
<protein>
    <submittedName>
        <fullName evidence="1">Uncharacterized protein</fullName>
    </submittedName>
</protein>
<accession>A0A368R4G4</accession>
<sequence>MAAMRPVLAMLGRRCGFSGTSAASIHQALLSAAPRTPPLPYRRFSTGGWVPADKAENWWQRLRRYWYVIFIL</sequence>
<evidence type="ECO:0000313" key="1">
    <source>
        <dbReference type="EMBL" id="RCV25085.1"/>
    </source>
</evidence>
<organism evidence="1">
    <name type="scientific">Setaria italica</name>
    <name type="common">Foxtail millet</name>
    <name type="synonym">Panicum italicum</name>
    <dbReference type="NCBI Taxonomy" id="4555"/>
    <lineage>
        <taxon>Eukaryota</taxon>
        <taxon>Viridiplantae</taxon>
        <taxon>Streptophyta</taxon>
        <taxon>Embryophyta</taxon>
        <taxon>Tracheophyta</taxon>
        <taxon>Spermatophyta</taxon>
        <taxon>Magnoliopsida</taxon>
        <taxon>Liliopsida</taxon>
        <taxon>Poales</taxon>
        <taxon>Poaceae</taxon>
        <taxon>PACMAD clade</taxon>
        <taxon>Panicoideae</taxon>
        <taxon>Panicodae</taxon>
        <taxon>Paniceae</taxon>
        <taxon>Cenchrinae</taxon>
        <taxon>Setaria</taxon>
    </lineage>
</organism>
<proteinExistence type="predicted"/>
<reference evidence="1" key="1">
    <citation type="journal article" date="2012" name="Nat. Biotechnol.">
        <title>Reference genome sequence of the model plant Setaria.</title>
        <authorList>
            <person name="Bennetzen J.L."/>
            <person name="Schmutz J."/>
            <person name="Wang H."/>
            <person name="Percifield R."/>
            <person name="Hawkins J."/>
            <person name="Pontaroli A.C."/>
            <person name="Estep M."/>
            <person name="Feng L."/>
            <person name="Vaughn J.N."/>
            <person name="Grimwood J."/>
            <person name="Jenkins J."/>
            <person name="Barry K."/>
            <person name="Lindquist E."/>
            <person name="Hellsten U."/>
            <person name="Deshpande S."/>
            <person name="Wang X."/>
            <person name="Wu X."/>
            <person name="Mitros T."/>
            <person name="Triplett J."/>
            <person name="Yang X."/>
            <person name="Ye C.Y."/>
            <person name="Mauro-Herrera M."/>
            <person name="Wang L."/>
            <person name="Li P."/>
            <person name="Sharma M."/>
            <person name="Sharma R."/>
            <person name="Ronald P.C."/>
            <person name="Panaud O."/>
            <person name="Kellogg E.A."/>
            <person name="Brutnell T.P."/>
            <person name="Doust A.N."/>
            <person name="Tuskan G.A."/>
            <person name="Rokhsar D."/>
            <person name="Devos K.M."/>
        </authorList>
    </citation>
    <scope>NUCLEOTIDE SEQUENCE [LARGE SCALE GENOMIC DNA]</scope>
    <source>
        <strain evidence="1">Yugu1</strain>
    </source>
</reference>
<gene>
    <name evidence="1" type="ORF">SETIT_5G138200v2</name>
</gene>
<dbReference type="EMBL" id="CM003532">
    <property type="protein sequence ID" value="RCV25085.1"/>
    <property type="molecule type" value="Genomic_DNA"/>
</dbReference>